<proteinExistence type="predicted"/>
<evidence type="ECO:0000256" key="1">
    <source>
        <dbReference type="SAM" id="MobiDB-lite"/>
    </source>
</evidence>
<dbReference type="EMBL" id="MCGE01000059">
    <property type="protein sequence ID" value="ORY99716.1"/>
    <property type="molecule type" value="Genomic_DNA"/>
</dbReference>
<gene>
    <name evidence="2" type="ORF">BCR42DRAFT_202852</name>
</gene>
<organism evidence="2 3">
    <name type="scientific">Absidia repens</name>
    <dbReference type="NCBI Taxonomy" id="90262"/>
    <lineage>
        <taxon>Eukaryota</taxon>
        <taxon>Fungi</taxon>
        <taxon>Fungi incertae sedis</taxon>
        <taxon>Mucoromycota</taxon>
        <taxon>Mucoromycotina</taxon>
        <taxon>Mucoromycetes</taxon>
        <taxon>Mucorales</taxon>
        <taxon>Cunninghamellaceae</taxon>
        <taxon>Absidia</taxon>
    </lineage>
</organism>
<name>A0A1X2HKG8_9FUNG</name>
<comment type="caution">
    <text evidence="2">The sequence shown here is derived from an EMBL/GenBank/DDBJ whole genome shotgun (WGS) entry which is preliminary data.</text>
</comment>
<feature type="compositionally biased region" description="Basic residues" evidence="1">
    <location>
        <begin position="11"/>
        <end position="22"/>
    </location>
</feature>
<evidence type="ECO:0000313" key="3">
    <source>
        <dbReference type="Proteomes" id="UP000193560"/>
    </source>
</evidence>
<feature type="compositionally biased region" description="Basic and acidic residues" evidence="1">
    <location>
        <begin position="1"/>
        <end position="10"/>
    </location>
</feature>
<feature type="compositionally biased region" description="Basic residues" evidence="1">
    <location>
        <begin position="29"/>
        <end position="38"/>
    </location>
</feature>
<evidence type="ECO:0000313" key="2">
    <source>
        <dbReference type="EMBL" id="ORY99716.1"/>
    </source>
</evidence>
<dbReference type="Proteomes" id="UP000193560">
    <property type="component" value="Unassembled WGS sequence"/>
</dbReference>
<reference evidence="2 3" key="1">
    <citation type="submission" date="2016-07" db="EMBL/GenBank/DDBJ databases">
        <title>Pervasive Adenine N6-methylation of Active Genes in Fungi.</title>
        <authorList>
            <consortium name="DOE Joint Genome Institute"/>
            <person name="Mondo S.J."/>
            <person name="Dannebaum R.O."/>
            <person name="Kuo R.C."/>
            <person name="Labutti K."/>
            <person name="Haridas S."/>
            <person name="Kuo A."/>
            <person name="Salamov A."/>
            <person name="Ahrendt S.R."/>
            <person name="Lipzen A."/>
            <person name="Sullivan W."/>
            <person name="Andreopoulos W.B."/>
            <person name="Clum A."/>
            <person name="Lindquist E."/>
            <person name="Daum C."/>
            <person name="Ramamoorthy G.K."/>
            <person name="Gryganskyi A."/>
            <person name="Culley D."/>
            <person name="Magnuson J.K."/>
            <person name="James T.Y."/>
            <person name="O'Malley M.A."/>
            <person name="Stajich J.E."/>
            <person name="Spatafora J.W."/>
            <person name="Visel A."/>
            <person name="Grigoriev I.V."/>
        </authorList>
    </citation>
    <scope>NUCLEOTIDE SEQUENCE [LARGE SCALE GENOMIC DNA]</scope>
    <source>
        <strain evidence="2 3">NRRL 1336</strain>
    </source>
</reference>
<accession>A0A1X2HKG8</accession>
<feature type="region of interest" description="Disordered" evidence="1">
    <location>
        <begin position="1"/>
        <end position="41"/>
    </location>
</feature>
<protein>
    <submittedName>
        <fullName evidence="2">Uncharacterized protein</fullName>
    </submittedName>
</protein>
<keyword evidence="3" id="KW-1185">Reference proteome</keyword>
<sequence>MTIMKHEQRNQHHHHHLRKNKNHSCTSLQHHHHRHSHQHQQPMMMIWQRPMETATYRTCFNVMGTMPNHRMKNWAARNDNLSSHHHHSILSILQLLILILLHHHYHHIDTKPFHHQISNIIWISTLALLIDETAFKPFLI</sequence>
<dbReference type="AlphaFoldDB" id="A0A1X2HKG8"/>